<evidence type="ECO:0000313" key="2">
    <source>
        <dbReference type="Proteomes" id="UP000595481"/>
    </source>
</evidence>
<evidence type="ECO:0000313" key="1">
    <source>
        <dbReference type="EMBL" id="QQB19948.1"/>
    </source>
</evidence>
<dbReference type="Proteomes" id="UP000595481">
    <property type="component" value="Chromosome"/>
</dbReference>
<protein>
    <submittedName>
        <fullName evidence="1">Uncharacterized protein</fullName>
    </submittedName>
</protein>
<dbReference type="EMBL" id="CP066092">
    <property type="protein sequence ID" value="QQB19948.1"/>
    <property type="molecule type" value="Genomic_DNA"/>
</dbReference>
<dbReference type="GeneID" id="69553818"/>
<dbReference type="RefSeq" id="WP_156128701.1">
    <property type="nucleotide sequence ID" value="NZ_CAWMFX010000025.1"/>
</dbReference>
<accession>A0A7T4A9S7</accession>
<proteinExistence type="predicted"/>
<name>A0A7T4A9S7_AERJA</name>
<sequence length="75" mass="8730">MRWLELMKAVWHVAIMIDESGYHSLEILFKAMPEKKEKYQIGSDKYHFDRVKIIQHYRKPAPANMAGAGLKVTAI</sequence>
<organism evidence="1 2">
    <name type="scientific">Aeromonas jandaei</name>
    <dbReference type="NCBI Taxonomy" id="650"/>
    <lineage>
        <taxon>Bacteria</taxon>
        <taxon>Pseudomonadati</taxon>
        <taxon>Pseudomonadota</taxon>
        <taxon>Gammaproteobacteria</taxon>
        <taxon>Aeromonadales</taxon>
        <taxon>Aeromonadaceae</taxon>
        <taxon>Aeromonas</taxon>
    </lineage>
</organism>
<reference evidence="1 2" key="1">
    <citation type="submission" date="2020-12" db="EMBL/GenBank/DDBJ databases">
        <title>FDA dAtabase for Regulatory Grade micrObial Sequences (FDA-ARGOS): Supporting development and validation of Infectious Disease Dx tests.</title>
        <authorList>
            <person name="Sproer C."/>
            <person name="Gronow S."/>
            <person name="Severitt S."/>
            <person name="Schroder I."/>
            <person name="Tallon L."/>
            <person name="Sadzewicz L."/>
            <person name="Zhao X."/>
            <person name="Boylan J."/>
            <person name="Ott S."/>
            <person name="Bowen H."/>
            <person name="Vavikolanu K."/>
            <person name="Mehta A."/>
            <person name="Aluvathingal J."/>
            <person name="Nadendla S."/>
            <person name="Lowell S."/>
            <person name="Myers T."/>
            <person name="Yan Y."/>
            <person name="Sichtig H."/>
        </authorList>
    </citation>
    <scope>NUCLEOTIDE SEQUENCE [LARGE SCALE GENOMIC DNA]</scope>
    <source>
        <strain evidence="1 2">FDAARGOS_986</strain>
    </source>
</reference>
<gene>
    <name evidence="1" type="ORF">I6H43_21090</name>
</gene>
<keyword evidence="2" id="KW-1185">Reference proteome</keyword>